<dbReference type="InterPro" id="IPR042099">
    <property type="entry name" value="ANL_N_sf"/>
</dbReference>
<gene>
    <name evidence="9" type="ORF">NC653_030427</name>
</gene>
<comment type="pathway">
    <text evidence="7">Lipid metabolism; fatty acid metabolism.</text>
</comment>
<dbReference type="PANTHER" id="PTHR43272:SF90">
    <property type="entry name" value="LONG CHAIN ACYL-COA SYNTHETASE 7, PEROXISOMAL"/>
    <property type="match status" value="1"/>
</dbReference>
<dbReference type="Gene3D" id="3.40.50.12780">
    <property type="entry name" value="N-terminal domain of ligase-like"/>
    <property type="match status" value="1"/>
</dbReference>
<evidence type="ECO:0000313" key="10">
    <source>
        <dbReference type="Proteomes" id="UP001164929"/>
    </source>
</evidence>
<dbReference type="Pfam" id="PF00501">
    <property type="entry name" value="AMP-binding"/>
    <property type="match status" value="1"/>
</dbReference>
<dbReference type="InterPro" id="IPR045311">
    <property type="entry name" value="LC-FACS_euk"/>
</dbReference>
<dbReference type="EMBL" id="JAQIZT010000013">
    <property type="protein sequence ID" value="KAJ6974323.1"/>
    <property type="molecule type" value="Genomic_DNA"/>
</dbReference>
<accession>A0AAD6LVY0</accession>
<keyword evidence="2 7" id="KW-0436">Ligase</keyword>
<keyword evidence="7" id="KW-0443">Lipid metabolism</keyword>
<keyword evidence="10" id="KW-1185">Reference proteome</keyword>
<dbReference type="PROSITE" id="PS00455">
    <property type="entry name" value="AMP_BINDING"/>
    <property type="match status" value="1"/>
</dbReference>
<evidence type="ECO:0000256" key="6">
    <source>
        <dbReference type="ARBA" id="ARBA00026121"/>
    </source>
</evidence>
<evidence type="ECO:0000256" key="7">
    <source>
        <dbReference type="RuleBase" id="RU369030"/>
    </source>
</evidence>
<proteinExistence type="inferred from homology"/>
<dbReference type="GO" id="GO:0005524">
    <property type="term" value="F:ATP binding"/>
    <property type="evidence" value="ECO:0007669"/>
    <property type="project" value="UniProtKB-KW"/>
</dbReference>
<evidence type="ECO:0000256" key="2">
    <source>
        <dbReference type="ARBA" id="ARBA00022598"/>
    </source>
</evidence>
<sequence>MDSPAQRRLKSIQNHILTSISADQSDFQANLTSSSQFVHRQQYSVCLPEKLQTGKWNVYRSARSPMKIVTRFHDHPEIETLHDNFVHAVKTFGDYKYLGTRVQADGMIGDYTWMTYGEAGAAREAIGSALRFHGLQKGACIGLYFINRPEWLIVDHACTAYSYISVPLYDTLGPDAVKFVVNHADVQAIFCVPETLNTLLSFISEIPSVRLIVVVGGVDEHLPSLPLASGVKLRSYTKLFSEGCSSLQPFIPPKPEDVATICYTSGTTGTPKGVVLTHNNLISSVAGFCMAIKFNPADIYISYLPLAHIYERSNQIMSVYYGVAVGFYQGDNLKLLDDLSALRPTVFCSVPRLYNRIYDGIINAVKSSGVLKERLFRAAYNSKKQALMSGRNPSPMWDRLVFNKIKEKLGGRVRFMGSGASPLSPDVMDFLRVCFGCQVLEGYGMTETSCVISSVDQGDNLSGHVGSPNPACEIKLVDVPEMNYTSEDQPHPRGEICVRGPTIFQGYYKAEVQMREVIDDDGWLHTGDIGLWLPGGRLKIIDRKKNIFKLAQGEYIAPEKVENVYTKCRFVSQCFIYGDSFNSSLVAVVAVEPDVLRDWAVSEGIKYDDLGQLCNDPRARAAVLADMDLVGKEAQVTILDNYAL</sequence>
<dbReference type="GO" id="GO:0016020">
    <property type="term" value="C:membrane"/>
    <property type="evidence" value="ECO:0007669"/>
    <property type="project" value="TreeGrafter"/>
</dbReference>
<feature type="domain" description="AMP-dependent synthetase/ligase" evidence="8">
    <location>
        <begin position="107"/>
        <end position="508"/>
    </location>
</feature>
<name>A0AAD6LVY0_9ROSI</name>
<dbReference type="SUPFAM" id="SSF56801">
    <property type="entry name" value="Acetyl-CoA synthetase-like"/>
    <property type="match status" value="1"/>
</dbReference>
<evidence type="ECO:0000256" key="1">
    <source>
        <dbReference type="ARBA" id="ARBA00006432"/>
    </source>
</evidence>
<dbReference type="Proteomes" id="UP001164929">
    <property type="component" value="Chromosome 13"/>
</dbReference>
<evidence type="ECO:0000256" key="5">
    <source>
        <dbReference type="ARBA" id="ARBA00022840"/>
    </source>
</evidence>
<organism evidence="9 10">
    <name type="scientific">Populus alba x Populus x berolinensis</name>
    <dbReference type="NCBI Taxonomy" id="444605"/>
    <lineage>
        <taxon>Eukaryota</taxon>
        <taxon>Viridiplantae</taxon>
        <taxon>Streptophyta</taxon>
        <taxon>Embryophyta</taxon>
        <taxon>Tracheophyta</taxon>
        <taxon>Spermatophyta</taxon>
        <taxon>Magnoliopsida</taxon>
        <taxon>eudicotyledons</taxon>
        <taxon>Gunneridae</taxon>
        <taxon>Pentapetalae</taxon>
        <taxon>rosids</taxon>
        <taxon>fabids</taxon>
        <taxon>Malpighiales</taxon>
        <taxon>Salicaceae</taxon>
        <taxon>Saliceae</taxon>
        <taxon>Populus</taxon>
    </lineage>
</organism>
<dbReference type="AlphaFoldDB" id="A0AAD6LVY0"/>
<dbReference type="CDD" id="cd05927">
    <property type="entry name" value="LC-FACS_euk"/>
    <property type="match status" value="1"/>
</dbReference>
<evidence type="ECO:0000256" key="4">
    <source>
        <dbReference type="ARBA" id="ARBA00022832"/>
    </source>
</evidence>
<evidence type="ECO:0000259" key="8">
    <source>
        <dbReference type="Pfam" id="PF00501"/>
    </source>
</evidence>
<dbReference type="InterPro" id="IPR020845">
    <property type="entry name" value="AMP-binding_CS"/>
</dbReference>
<evidence type="ECO:0000256" key="3">
    <source>
        <dbReference type="ARBA" id="ARBA00022741"/>
    </source>
</evidence>
<keyword evidence="4 7" id="KW-0276">Fatty acid metabolism</keyword>
<comment type="function">
    <text evidence="7">Catalyzes the conversion of long-chain fatty acids to their active form acyl-CoAs for both synthesis of cellular lipids, and degradation via beta-oxidation.</text>
</comment>
<keyword evidence="5 7" id="KW-0067">ATP-binding</keyword>
<dbReference type="GO" id="GO:0004467">
    <property type="term" value="F:long-chain fatty acid-CoA ligase activity"/>
    <property type="evidence" value="ECO:0007669"/>
    <property type="project" value="UniProtKB-EC"/>
</dbReference>
<reference evidence="9" key="1">
    <citation type="journal article" date="2023" name="Mol. Ecol. Resour.">
        <title>Chromosome-level genome assembly of a triploid poplar Populus alba 'Berolinensis'.</title>
        <authorList>
            <person name="Chen S."/>
            <person name="Yu Y."/>
            <person name="Wang X."/>
            <person name="Wang S."/>
            <person name="Zhang T."/>
            <person name="Zhou Y."/>
            <person name="He R."/>
            <person name="Meng N."/>
            <person name="Wang Y."/>
            <person name="Liu W."/>
            <person name="Liu Z."/>
            <person name="Liu J."/>
            <person name="Guo Q."/>
            <person name="Huang H."/>
            <person name="Sederoff R.R."/>
            <person name="Wang G."/>
            <person name="Qu G."/>
            <person name="Chen S."/>
        </authorList>
    </citation>
    <scope>NUCLEOTIDE SEQUENCE</scope>
    <source>
        <strain evidence="9">SC-2020</strain>
    </source>
</reference>
<dbReference type="EC" id="6.2.1.3" evidence="6 7"/>
<keyword evidence="3 7" id="KW-0547">Nucleotide-binding</keyword>
<dbReference type="PANTHER" id="PTHR43272">
    <property type="entry name" value="LONG-CHAIN-FATTY-ACID--COA LIGASE"/>
    <property type="match status" value="1"/>
</dbReference>
<comment type="catalytic activity">
    <reaction evidence="7">
        <text>a long-chain fatty acid + ATP + CoA = a long-chain fatty acyl-CoA + AMP + diphosphate</text>
        <dbReference type="Rhea" id="RHEA:15421"/>
        <dbReference type="ChEBI" id="CHEBI:30616"/>
        <dbReference type="ChEBI" id="CHEBI:33019"/>
        <dbReference type="ChEBI" id="CHEBI:57287"/>
        <dbReference type="ChEBI" id="CHEBI:57560"/>
        <dbReference type="ChEBI" id="CHEBI:83139"/>
        <dbReference type="ChEBI" id="CHEBI:456215"/>
        <dbReference type="EC" id="6.2.1.3"/>
    </reaction>
</comment>
<dbReference type="GO" id="GO:0005783">
    <property type="term" value="C:endoplasmic reticulum"/>
    <property type="evidence" value="ECO:0007669"/>
    <property type="project" value="TreeGrafter"/>
</dbReference>
<protein>
    <recommendedName>
        <fullName evidence="6 7">Long-chain-fatty-acid--CoA ligase</fullName>
        <ecNumber evidence="6 7">6.2.1.3</ecNumber>
    </recommendedName>
</protein>
<dbReference type="InterPro" id="IPR000873">
    <property type="entry name" value="AMP-dep_synth/lig_dom"/>
</dbReference>
<comment type="caution">
    <text evidence="9">The sequence shown here is derived from an EMBL/GenBank/DDBJ whole genome shotgun (WGS) entry which is preliminary data.</text>
</comment>
<comment type="similarity">
    <text evidence="1 7">Belongs to the ATP-dependent AMP-binding enzyme family.</text>
</comment>
<evidence type="ECO:0000313" key="9">
    <source>
        <dbReference type="EMBL" id="KAJ6974323.1"/>
    </source>
</evidence>